<feature type="region of interest" description="Disordered" evidence="1">
    <location>
        <begin position="200"/>
        <end position="257"/>
    </location>
</feature>
<reference evidence="2 3" key="1">
    <citation type="submission" date="2016-07" db="EMBL/GenBank/DDBJ databases">
        <title>Pervasive Adenine N6-methylation of Active Genes in Fungi.</title>
        <authorList>
            <consortium name="DOE Joint Genome Institute"/>
            <person name="Mondo S.J."/>
            <person name="Dannebaum R.O."/>
            <person name="Kuo R.C."/>
            <person name="Labutti K."/>
            <person name="Haridas S."/>
            <person name="Kuo A."/>
            <person name="Salamov A."/>
            <person name="Ahrendt S.R."/>
            <person name="Lipzen A."/>
            <person name="Sullivan W."/>
            <person name="Andreopoulos W.B."/>
            <person name="Clum A."/>
            <person name="Lindquist E."/>
            <person name="Daum C."/>
            <person name="Ramamoorthy G.K."/>
            <person name="Gryganskyi A."/>
            <person name="Culley D."/>
            <person name="Magnuson J.K."/>
            <person name="James T.Y."/>
            <person name="O'Malley M.A."/>
            <person name="Stajich J.E."/>
            <person name="Spatafora J.W."/>
            <person name="Visel A."/>
            <person name="Grigoriev I.V."/>
        </authorList>
    </citation>
    <scope>NUCLEOTIDE SEQUENCE [LARGE SCALE GENOMIC DNA]</scope>
    <source>
        <strain evidence="2 3">PL171</strain>
    </source>
</reference>
<evidence type="ECO:0000313" key="2">
    <source>
        <dbReference type="EMBL" id="ORZ33028.1"/>
    </source>
</evidence>
<feature type="compositionally biased region" description="Basic and acidic residues" evidence="1">
    <location>
        <begin position="244"/>
        <end position="257"/>
    </location>
</feature>
<dbReference type="AlphaFoldDB" id="A0A1Y2HEM7"/>
<evidence type="ECO:0000313" key="3">
    <source>
        <dbReference type="Proteomes" id="UP000193411"/>
    </source>
</evidence>
<organism evidence="2 3">
    <name type="scientific">Catenaria anguillulae PL171</name>
    <dbReference type="NCBI Taxonomy" id="765915"/>
    <lineage>
        <taxon>Eukaryota</taxon>
        <taxon>Fungi</taxon>
        <taxon>Fungi incertae sedis</taxon>
        <taxon>Blastocladiomycota</taxon>
        <taxon>Blastocladiomycetes</taxon>
        <taxon>Blastocladiales</taxon>
        <taxon>Catenariaceae</taxon>
        <taxon>Catenaria</taxon>
    </lineage>
</organism>
<comment type="caution">
    <text evidence="2">The sequence shown here is derived from an EMBL/GenBank/DDBJ whole genome shotgun (WGS) entry which is preliminary data.</text>
</comment>
<gene>
    <name evidence="2" type="ORF">BCR44DRAFT_1515001</name>
</gene>
<feature type="compositionally biased region" description="Low complexity" evidence="1">
    <location>
        <begin position="233"/>
        <end position="243"/>
    </location>
</feature>
<feature type="compositionally biased region" description="Basic and acidic residues" evidence="1">
    <location>
        <begin position="220"/>
        <end position="232"/>
    </location>
</feature>
<dbReference type="PANTHER" id="PTHR31684:SF2">
    <property type="entry name" value="COILED-COIL DOMAIN-CONTAINING PROTEIN 43"/>
    <property type="match status" value="1"/>
</dbReference>
<dbReference type="OrthoDB" id="18679at2759"/>
<accession>A0A1Y2HEM7</accession>
<protein>
    <submittedName>
        <fullName evidence="2">Uncharacterized protein</fullName>
    </submittedName>
</protein>
<feature type="region of interest" description="Disordered" evidence="1">
    <location>
        <begin position="88"/>
        <end position="137"/>
    </location>
</feature>
<proteinExistence type="predicted"/>
<dbReference type="PANTHER" id="PTHR31684">
    <property type="entry name" value="COILED-COIL DOMAIN-CONTAINING PROTEIN 43"/>
    <property type="match status" value="1"/>
</dbReference>
<feature type="compositionally biased region" description="Low complexity" evidence="1">
    <location>
        <begin position="96"/>
        <end position="108"/>
    </location>
</feature>
<keyword evidence="3" id="KW-1185">Reference proteome</keyword>
<name>A0A1Y2HEM7_9FUNG</name>
<dbReference type="Proteomes" id="UP000193411">
    <property type="component" value="Unassembled WGS sequence"/>
</dbReference>
<dbReference type="EMBL" id="MCFL01000039">
    <property type="protein sequence ID" value="ORZ33028.1"/>
    <property type="molecule type" value="Genomic_DNA"/>
</dbReference>
<sequence>MRAPHLDHLSLHPAADAHLGTEDYLVGILTEDLISHDDKVDGMVEFLSMTFADEPAMSPDLAAQIVSDAMTKYSDLVAVATASCEAQPHAADNDGDSASGSGSGSDSGSELDDGDDHHHNQDLSSPTSGSAAGGKRLMTKDELKRRRAILQQYGYEGSESDADIALSDPVKAAAMAGQLQLPKKKSKRANIGYDVLIAMPNDNKQKQQSAEQAKRAAMKAQHDAKVARDKAALAKQKAAQAAKEAGKKTVKQEKRRM</sequence>
<dbReference type="InterPro" id="IPR037666">
    <property type="entry name" value="CCDC43"/>
</dbReference>
<evidence type="ECO:0000256" key="1">
    <source>
        <dbReference type="SAM" id="MobiDB-lite"/>
    </source>
</evidence>